<name>A0A182RIH2_ANOFN</name>
<evidence type="ECO:0000313" key="1">
    <source>
        <dbReference type="EnsemblMetazoa" id="AFUN006037-PA"/>
    </source>
</evidence>
<dbReference type="AlphaFoldDB" id="A0A182RIH2"/>
<protein>
    <submittedName>
        <fullName evidence="1">Uncharacterized protein</fullName>
    </submittedName>
</protein>
<accession>A0A182RIH2</accession>
<sequence length="91" mass="10606">MQLHRCSLCSTVSPTLHTEGTRRYFVDINGQPCLASGLANYWRALYMRQLDGIVERTLKLQETTCWDDFASLKYLLIMKYLFPPLVFGVWN</sequence>
<organism evidence="1">
    <name type="scientific">Anopheles funestus</name>
    <name type="common">African malaria mosquito</name>
    <dbReference type="NCBI Taxonomy" id="62324"/>
    <lineage>
        <taxon>Eukaryota</taxon>
        <taxon>Metazoa</taxon>
        <taxon>Ecdysozoa</taxon>
        <taxon>Arthropoda</taxon>
        <taxon>Hexapoda</taxon>
        <taxon>Insecta</taxon>
        <taxon>Pterygota</taxon>
        <taxon>Neoptera</taxon>
        <taxon>Endopterygota</taxon>
        <taxon>Diptera</taxon>
        <taxon>Nematocera</taxon>
        <taxon>Culicoidea</taxon>
        <taxon>Culicidae</taxon>
        <taxon>Anophelinae</taxon>
        <taxon>Anopheles</taxon>
    </lineage>
</organism>
<dbReference type="VEuPathDB" id="VectorBase:AFUN006037"/>
<dbReference type="EnsemblMetazoa" id="AFUN006037-RA">
    <property type="protein sequence ID" value="AFUN006037-PA"/>
    <property type="gene ID" value="AFUN006037"/>
</dbReference>
<proteinExistence type="predicted"/>
<reference evidence="1" key="1">
    <citation type="submission" date="2020-05" db="UniProtKB">
        <authorList>
            <consortium name="EnsemblMetazoa"/>
        </authorList>
    </citation>
    <scope>IDENTIFICATION</scope>
    <source>
        <strain evidence="1">FUMOZ</strain>
    </source>
</reference>